<dbReference type="InterPro" id="IPR000831">
    <property type="entry name" value="Trp_repress"/>
</dbReference>
<protein>
    <submittedName>
        <fullName evidence="1">TrpR like protein, YerC/YecD</fullName>
    </submittedName>
</protein>
<reference evidence="1 2" key="1">
    <citation type="journal article" date="2015" name="Nature">
        <title>rRNA introns, odd ribosomes, and small enigmatic genomes across a large radiation of phyla.</title>
        <authorList>
            <person name="Brown C.T."/>
            <person name="Hug L.A."/>
            <person name="Thomas B.C."/>
            <person name="Sharon I."/>
            <person name="Castelle C.J."/>
            <person name="Singh A."/>
            <person name="Wilkins M.J."/>
            <person name="Williams K.H."/>
            <person name="Banfield J.F."/>
        </authorList>
    </citation>
    <scope>NUCLEOTIDE SEQUENCE [LARGE SCALE GENOMIC DNA]</scope>
</reference>
<dbReference type="Pfam" id="PF01371">
    <property type="entry name" value="Trp_repressor"/>
    <property type="match status" value="1"/>
</dbReference>
<organism evidence="1 2">
    <name type="scientific">Candidatus Roizmanbacteria bacterium GW2011_GWA2_36_23</name>
    <dbReference type="NCBI Taxonomy" id="1618480"/>
    <lineage>
        <taxon>Bacteria</taxon>
        <taxon>Candidatus Roizmaniibacteriota</taxon>
    </lineage>
</organism>
<dbReference type="NCBIfam" id="TIGR02531">
    <property type="entry name" value="yecD_yerC"/>
    <property type="match status" value="1"/>
</dbReference>
<dbReference type="GO" id="GO:0003700">
    <property type="term" value="F:DNA-binding transcription factor activity"/>
    <property type="evidence" value="ECO:0007669"/>
    <property type="project" value="InterPro"/>
</dbReference>
<dbReference type="PANTHER" id="PTHR40080:SF1">
    <property type="entry name" value="TRPR-LIKE PROTEIN YERC_YECD"/>
    <property type="match status" value="1"/>
</dbReference>
<dbReference type="Proteomes" id="UP000034344">
    <property type="component" value="Unassembled WGS sequence"/>
</dbReference>
<dbReference type="AlphaFoldDB" id="A0A0G0HD85"/>
<evidence type="ECO:0000313" key="1">
    <source>
        <dbReference type="EMBL" id="KKQ01891.1"/>
    </source>
</evidence>
<dbReference type="SUPFAM" id="SSF48295">
    <property type="entry name" value="TrpR-like"/>
    <property type="match status" value="1"/>
</dbReference>
<dbReference type="EMBL" id="LBRS01000003">
    <property type="protein sequence ID" value="KKQ01891.1"/>
    <property type="molecule type" value="Genomic_DNA"/>
</dbReference>
<dbReference type="PIRSF" id="PIRSF012508">
    <property type="entry name" value="YerC"/>
    <property type="match status" value="1"/>
</dbReference>
<name>A0A0G0HD85_9BACT</name>
<proteinExistence type="predicted"/>
<accession>A0A0G0HD85</accession>
<dbReference type="InterPro" id="IPR013368">
    <property type="entry name" value="YecD_YerC"/>
</dbReference>
<comment type="caution">
    <text evidence="1">The sequence shown here is derived from an EMBL/GenBank/DDBJ whole genome shotgun (WGS) entry which is preliminary data.</text>
</comment>
<dbReference type="InterPro" id="IPR010921">
    <property type="entry name" value="Trp_repressor/repl_initiator"/>
</dbReference>
<dbReference type="Gene3D" id="1.10.1270.10">
    <property type="entry name" value="TrpR-like"/>
    <property type="match status" value="1"/>
</dbReference>
<dbReference type="InterPro" id="IPR038116">
    <property type="entry name" value="TrpR-like_sf"/>
</dbReference>
<evidence type="ECO:0000313" key="2">
    <source>
        <dbReference type="Proteomes" id="UP000034344"/>
    </source>
</evidence>
<sequence>MNTINNFLPRNEKEKVLARSFLKLKNEQQVMNYLRDLLTLQEIEEFANRLEIARLLEKGESYISIATKTHVSTTTVTRVAHWLNRGCGGYKKALHK</sequence>
<dbReference type="GO" id="GO:0043565">
    <property type="term" value="F:sequence-specific DNA binding"/>
    <property type="evidence" value="ECO:0007669"/>
    <property type="project" value="InterPro"/>
</dbReference>
<gene>
    <name evidence="1" type="ORF">US11_C0003G0034</name>
</gene>
<dbReference type="STRING" id="1618480.US11_C0003G0034"/>
<dbReference type="PANTHER" id="PTHR40080">
    <property type="entry name" value="LMO1763 PROTEIN"/>
    <property type="match status" value="1"/>
</dbReference>